<organism evidence="1 2">
    <name type="scientific">Willisornis vidua</name>
    <name type="common">Xingu scale-backed antbird</name>
    <dbReference type="NCBI Taxonomy" id="1566151"/>
    <lineage>
        <taxon>Eukaryota</taxon>
        <taxon>Metazoa</taxon>
        <taxon>Chordata</taxon>
        <taxon>Craniata</taxon>
        <taxon>Vertebrata</taxon>
        <taxon>Euteleostomi</taxon>
        <taxon>Archelosauria</taxon>
        <taxon>Archosauria</taxon>
        <taxon>Dinosauria</taxon>
        <taxon>Saurischia</taxon>
        <taxon>Theropoda</taxon>
        <taxon>Coelurosauria</taxon>
        <taxon>Aves</taxon>
        <taxon>Neognathae</taxon>
        <taxon>Neoaves</taxon>
        <taxon>Telluraves</taxon>
        <taxon>Australaves</taxon>
        <taxon>Passeriformes</taxon>
        <taxon>Thamnophilidae</taxon>
        <taxon>Willisornis</taxon>
    </lineage>
</organism>
<dbReference type="Proteomes" id="UP001145742">
    <property type="component" value="Unassembled WGS sequence"/>
</dbReference>
<proteinExistence type="predicted"/>
<sequence length="171" mass="19913">MSKKLILSKLSLSEVHLECCAQFWASQYERDMELLEQVQGRATDLIKGPEYLINDDGLRDLGLFSLEKRQLKGDLINVCKYLKEGCQEDETRLFLVVPSNRTRGKRQKLRHRKFHLNSRNNLSAVQMTEHWNRLPREVVECPSPDIFKNCLDAICAMCSRMTLIEQGGWTR</sequence>
<dbReference type="EMBL" id="WHWB01034727">
    <property type="protein sequence ID" value="KAJ7405117.1"/>
    <property type="molecule type" value="Genomic_DNA"/>
</dbReference>
<gene>
    <name evidence="1" type="ORF">WISP_141788</name>
</gene>
<evidence type="ECO:0000313" key="1">
    <source>
        <dbReference type="EMBL" id="KAJ7405117.1"/>
    </source>
</evidence>
<protein>
    <submittedName>
        <fullName evidence="1">Uncharacterized protein</fullName>
    </submittedName>
</protein>
<accession>A0ABQ9CRX9</accession>
<evidence type="ECO:0000313" key="2">
    <source>
        <dbReference type="Proteomes" id="UP001145742"/>
    </source>
</evidence>
<keyword evidence="2" id="KW-1185">Reference proteome</keyword>
<comment type="caution">
    <text evidence="1">The sequence shown here is derived from an EMBL/GenBank/DDBJ whole genome shotgun (WGS) entry which is preliminary data.</text>
</comment>
<name>A0ABQ9CRX9_9PASS</name>
<reference evidence="1" key="1">
    <citation type="submission" date="2019-10" db="EMBL/GenBank/DDBJ databases">
        <authorList>
            <person name="Soares A.E.R."/>
            <person name="Aleixo A."/>
            <person name="Schneider P."/>
            <person name="Miyaki C.Y."/>
            <person name="Schneider M.P."/>
            <person name="Mello C."/>
            <person name="Vasconcelos A.T.R."/>
        </authorList>
    </citation>
    <scope>NUCLEOTIDE SEQUENCE</scope>
    <source>
        <tissue evidence="1">Muscle</tissue>
    </source>
</reference>